<evidence type="ECO:0000259" key="11">
    <source>
        <dbReference type="Pfam" id="PF25597"/>
    </source>
</evidence>
<keyword evidence="1" id="KW-0540">Nuclease</keyword>
<keyword evidence="5" id="KW-0460">Magnesium</keyword>
<reference evidence="12 13" key="1">
    <citation type="journal article" date="2014" name="Nat. Commun.">
        <title>Klebsormidium flaccidum genome reveals primary factors for plant terrestrial adaptation.</title>
        <authorList>
            <person name="Hori K."/>
            <person name="Maruyama F."/>
            <person name="Fujisawa T."/>
            <person name="Togashi T."/>
            <person name="Yamamoto N."/>
            <person name="Seo M."/>
            <person name="Sato S."/>
            <person name="Yamada T."/>
            <person name="Mori H."/>
            <person name="Tajima N."/>
            <person name="Moriyama T."/>
            <person name="Ikeuchi M."/>
            <person name="Watanabe M."/>
            <person name="Wada H."/>
            <person name="Kobayashi K."/>
            <person name="Saito M."/>
            <person name="Masuda T."/>
            <person name="Sasaki-Sekimoto Y."/>
            <person name="Mashiguchi K."/>
            <person name="Awai K."/>
            <person name="Shimojima M."/>
            <person name="Masuda S."/>
            <person name="Iwai M."/>
            <person name="Nobusawa T."/>
            <person name="Narise T."/>
            <person name="Kondo S."/>
            <person name="Saito H."/>
            <person name="Sato R."/>
            <person name="Murakawa M."/>
            <person name="Ihara Y."/>
            <person name="Oshima-Yamada Y."/>
            <person name="Ohtaka K."/>
            <person name="Satoh M."/>
            <person name="Sonobe K."/>
            <person name="Ishii M."/>
            <person name="Ohtani R."/>
            <person name="Kanamori-Sato M."/>
            <person name="Honoki R."/>
            <person name="Miyazaki D."/>
            <person name="Mochizuki H."/>
            <person name="Umetsu J."/>
            <person name="Higashi K."/>
            <person name="Shibata D."/>
            <person name="Kamiya Y."/>
            <person name="Sato N."/>
            <person name="Nakamura Y."/>
            <person name="Tabata S."/>
            <person name="Ida S."/>
            <person name="Kurokawa K."/>
            <person name="Ohta H."/>
        </authorList>
    </citation>
    <scope>NUCLEOTIDE SEQUENCE [LARGE SCALE GENOMIC DNA]</scope>
    <source>
        <strain evidence="12 13">NIES-2285</strain>
    </source>
</reference>
<evidence type="ECO:0000256" key="6">
    <source>
        <dbReference type="ARBA" id="ARBA00022908"/>
    </source>
</evidence>
<dbReference type="GO" id="GO:0003964">
    <property type="term" value="F:RNA-directed DNA polymerase activity"/>
    <property type="evidence" value="ECO:0007669"/>
    <property type="project" value="UniProtKB-KW"/>
</dbReference>
<keyword evidence="13" id="KW-1185">Reference proteome</keyword>
<evidence type="ECO:0000256" key="9">
    <source>
        <dbReference type="ARBA" id="ARBA00023172"/>
    </source>
</evidence>
<evidence type="ECO:0000313" key="13">
    <source>
        <dbReference type="Proteomes" id="UP000054558"/>
    </source>
</evidence>
<dbReference type="GO" id="GO:0046872">
    <property type="term" value="F:metal ion binding"/>
    <property type="evidence" value="ECO:0007669"/>
    <property type="project" value="UniProtKB-KW"/>
</dbReference>
<dbReference type="InterPro" id="IPR039537">
    <property type="entry name" value="Retrotran_Ty1/copia-like"/>
</dbReference>
<keyword evidence="9" id="KW-0233">DNA recombination</keyword>
<feature type="domain" description="Retroviral polymerase SH3-like" evidence="11">
    <location>
        <begin position="45"/>
        <end position="100"/>
    </location>
</feature>
<dbReference type="PANTHER" id="PTHR42648:SF11">
    <property type="entry name" value="TRANSPOSON TY4-P GAG-POL POLYPROTEIN"/>
    <property type="match status" value="1"/>
</dbReference>
<evidence type="ECO:0000256" key="3">
    <source>
        <dbReference type="ARBA" id="ARBA00022759"/>
    </source>
</evidence>
<dbReference type="GO" id="GO:0015074">
    <property type="term" value="P:DNA integration"/>
    <property type="evidence" value="ECO:0007669"/>
    <property type="project" value="UniProtKB-KW"/>
</dbReference>
<dbReference type="GO" id="GO:0016787">
    <property type="term" value="F:hydrolase activity"/>
    <property type="evidence" value="ECO:0007669"/>
    <property type="project" value="UniProtKB-KW"/>
</dbReference>
<dbReference type="GO" id="GO:0006310">
    <property type="term" value="P:DNA recombination"/>
    <property type="evidence" value="ECO:0007669"/>
    <property type="project" value="UniProtKB-KW"/>
</dbReference>
<dbReference type="STRING" id="105231.A0A1Y1IQ36"/>
<evidence type="ECO:0000256" key="4">
    <source>
        <dbReference type="ARBA" id="ARBA00022801"/>
    </source>
</evidence>
<evidence type="ECO:0000256" key="2">
    <source>
        <dbReference type="ARBA" id="ARBA00022723"/>
    </source>
</evidence>
<evidence type="ECO:0000256" key="7">
    <source>
        <dbReference type="ARBA" id="ARBA00022918"/>
    </source>
</evidence>
<keyword evidence="6" id="KW-0229">DNA integration</keyword>
<dbReference type="Proteomes" id="UP000054558">
    <property type="component" value="Unassembled WGS sequence"/>
</dbReference>
<proteinExistence type="predicted"/>
<dbReference type="GO" id="GO:0004519">
    <property type="term" value="F:endonuclease activity"/>
    <property type="evidence" value="ECO:0007669"/>
    <property type="project" value="UniProtKB-KW"/>
</dbReference>
<keyword evidence="8" id="KW-0808">Transferase</keyword>
<accession>A0A1Y1IQ36</accession>
<keyword evidence="4" id="KW-0378">Hydrolase</keyword>
<evidence type="ECO:0000256" key="1">
    <source>
        <dbReference type="ARBA" id="ARBA00022722"/>
    </source>
</evidence>
<keyword evidence="8" id="KW-0548">Nucleotidyltransferase</keyword>
<feature type="region of interest" description="Disordered" evidence="10">
    <location>
        <begin position="104"/>
        <end position="174"/>
    </location>
</feature>
<dbReference type="InterPro" id="IPR057670">
    <property type="entry name" value="SH3_retrovirus"/>
</dbReference>
<dbReference type="PANTHER" id="PTHR42648">
    <property type="entry name" value="TRANSPOSASE, PUTATIVE-RELATED"/>
    <property type="match status" value="1"/>
</dbReference>
<organism evidence="12 13">
    <name type="scientific">Klebsormidium nitens</name>
    <name type="common">Green alga</name>
    <name type="synonym">Ulothrix nitens</name>
    <dbReference type="NCBI Taxonomy" id="105231"/>
    <lineage>
        <taxon>Eukaryota</taxon>
        <taxon>Viridiplantae</taxon>
        <taxon>Streptophyta</taxon>
        <taxon>Klebsormidiophyceae</taxon>
        <taxon>Klebsormidiales</taxon>
        <taxon>Klebsormidiaceae</taxon>
        <taxon>Klebsormidium</taxon>
    </lineage>
</organism>
<dbReference type="AlphaFoldDB" id="A0A1Y1IQ36"/>
<name>A0A1Y1IQ36_KLENI</name>
<protein>
    <recommendedName>
        <fullName evidence="11">Retroviral polymerase SH3-like domain-containing protein</fullName>
    </recommendedName>
</protein>
<feature type="region of interest" description="Disordered" evidence="10">
    <location>
        <begin position="431"/>
        <end position="451"/>
    </location>
</feature>
<sequence length="471" mass="52355">MCAEAVVTANYTRNRTPVSAHGRTPWEAFYGNKPNVGHMRVFGAQAYRHVPKQRRRKLDPVSERCVFVGYEPYSKAYKVLQESDGKIMISRDVIFDEGEGHNRVVELSSDSTEGSPEAAGERDTAHATAPAHGHARYAKPTQKGKFGTAAGEHPKGTGQHPEPQSYQEAVGGEESDLYRKSVDEEMRSLLENGTWKIVEKSEGVKPIPMKWVYKSKRDENENVERYKCPLNQIYFCSLHLLFRPASTTFEGTIEVNLDTQEKVDAINGLITNMNIRQVVLVLHEKVYSKLLTIATVDPAKRKGAYKVWAALAHLNNVLRTPLAELKVVAERETKAIKAQGTAVAYVDSFDHGRSARRPVSKRYQLGGVIVQDAAARKVVDWALPMAYLDIPSRSALQLEKRVQAANPAMLGIVEKVIDNRKFGLSTIEEEVEDDGEELTDEEGSPLQQQQNKWAPELKVLAPGLVAALGGI</sequence>
<dbReference type="GO" id="GO:0003887">
    <property type="term" value="F:DNA-directed DNA polymerase activity"/>
    <property type="evidence" value="ECO:0007669"/>
    <property type="project" value="UniProtKB-KW"/>
</dbReference>
<dbReference type="EMBL" id="DF238212">
    <property type="protein sequence ID" value="GAQ93035.1"/>
    <property type="molecule type" value="Genomic_DNA"/>
</dbReference>
<dbReference type="Pfam" id="PF25597">
    <property type="entry name" value="SH3_retrovirus"/>
    <property type="match status" value="1"/>
</dbReference>
<evidence type="ECO:0000256" key="10">
    <source>
        <dbReference type="SAM" id="MobiDB-lite"/>
    </source>
</evidence>
<keyword evidence="3" id="KW-0255">Endonuclease</keyword>
<evidence type="ECO:0000256" key="5">
    <source>
        <dbReference type="ARBA" id="ARBA00022842"/>
    </source>
</evidence>
<keyword evidence="2" id="KW-0479">Metal-binding</keyword>
<evidence type="ECO:0000313" key="12">
    <source>
        <dbReference type="EMBL" id="GAQ93035.1"/>
    </source>
</evidence>
<feature type="compositionally biased region" description="Acidic residues" evidence="10">
    <location>
        <begin position="431"/>
        <end position="443"/>
    </location>
</feature>
<keyword evidence="8" id="KW-0239">DNA-directed DNA polymerase</keyword>
<gene>
    <name evidence="12" type="ORF">KFL_012630030</name>
</gene>
<evidence type="ECO:0000256" key="8">
    <source>
        <dbReference type="ARBA" id="ARBA00022932"/>
    </source>
</evidence>
<keyword evidence="7" id="KW-0695">RNA-directed DNA polymerase</keyword>
<dbReference type="OrthoDB" id="6776856at2759"/>